<evidence type="ECO:0000256" key="10">
    <source>
        <dbReference type="HAMAP-Rule" id="MF_01037"/>
    </source>
</evidence>
<dbReference type="InterPro" id="IPR004417">
    <property type="entry name" value="TrmFO"/>
</dbReference>
<dbReference type="GO" id="GO:0005829">
    <property type="term" value="C:cytosol"/>
    <property type="evidence" value="ECO:0007669"/>
    <property type="project" value="TreeGrafter"/>
</dbReference>
<sequence length="447" mass="50433">MQVRVIGGGLAGCEAALQLACRGFDVELYEMRPNQMTPAHRDGSLAQLVCSNSFKGMEPTSAHGLLKRELRMLGSFLLKCAEEARVPAGESLTVNRELFSQSVEKAIASASRIHLHREEVKTIEGNLPTIVAAGPLASDALADDIFAHLGGSRLHFFDAIAPVVETDSIDFDYAFYRNRWEKGETADFINCPLDKETYDEFVRRLREAESIEPRPFEKKELFEGCLPVEEMARRGEDTLRFGPMRPVGLGLGNNGKKWYSVIQLRAENKEKTLFNMVGFQTRLRYGTQKEIFTLVPALKNARFARLGAMHRNTFIESPKLLDETLRLKLEVEKASNLPPTWFAGQITGAEGYTEAVATGWYSAWNMANTLLHGKTRELPPESCIRSLLHQLVTPNEDFQPMNFNFGLLPHKQDYKKKDKKRLLAEQEEMALREWIAATPEIHSDETV</sequence>
<keyword evidence="2 10" id="KW-0963">Cytoplasm</keyword>
<dbReference type="GO" id="GO:0047151">
    <property type="term" value="F:tRNA (uracil(54)-C5)-methyltransferase activity, 5,10-methylenetetrahydrofolate-dependent"/>
    <property type="evidence" value="ECO:0007669"/>
    <property type="project" value="UniProtKB-UniRule"/>
</dbReference>
<dbReference type="Proteomes" id="UP000231134">
    <property type="component" value="Unassembled WGS sequence"/>
</dbReference>
<keyword evidence="5 10" id="KW-0808">Transferase</keyword>
<dbReference type="OrthoDB" id="9803114at2"/>
<keyword evidence="4 10" id="KW-0285">Flavoprotein</keyword>
<dbReference type="RefSeq" id="WP_100426377.1">
    <property type="nucleotide sequence ID" value="NZ_PGEX01000001.1"/>
</dbReference>
<name>A0A2M9AA03_9BACT</name>
<organism evidence="12 13">
    <name type="scientific">Hallerella succinigenes</name>
    <dbReference type="NCBI Taxonomy" id="1896222"/>
    <lineage>
        <taxon>Bacteria</taxon>
        <taxon>Pseudomonadati</taxon>
        <taxon>Fibrobacterota</taxon>
        <taxon>Fibrobacteria</taxon>
        <taxon>Fibrobacterales</taxon>
        <taxon>Fibrobacteraceae</taxon>
        <taxon>Hallerella</taxon>
    </lineage>
</organism>
<evidence type="ECO:0000256" key="2">
    <source>
        <dbReference type="ARBA" id="ARBA00022490"/>
    </source>
</evidence>
<keyword evidence="8 10" id="KW-0521">NADP</keyword>
<comment type="catalytic activity">
    <reaction evidence="10">
        <text>uridine(54) in tRNA + (6R)-5,10-methylene-5,6,7,8-tetrahydrofolate + NADPH + H(+) = 5-methyluridine(54) in tRNA + (6S)-5,6,7,8-tetrahydrofolate + NADP(+)</text>
        <dbReference type="Rhea" id="RHEA:62372"/>
        <dbReference type="Rhea" id="RHEA-COMP:10167"/>
        <dbReference type="Rhea" id="RHEA-COMP:10193"/>
        <dbReference type="ChEBI" id="CHEBI:15378"/>
        <dbReference type="ChEBI" id="CHEBI:15636"/>
        <dbReference type="ChEBI" id="CHEBI:57453"/>
        <dbReference type="ChEBI" id="CHEBI:57783"/>
        <dbReference type="ChEBI" id="CHEBI:58349"/>
        <dbReference type="ChEBI" id="CHEBI:65315"/>
        <dbReference type="ChEBI" id="CHEBI:74447"/>
        <dbReference type="EC" id="2.1.1.74"/>
    </reaction>
</comment>
<gene>
    <name evidence="10" type="primary">trmFO</name>
    <name evidence="12" type="ORF">BGX16_2552</name>
</gene>
<dbReference type="EMBL" id="PGEX01000001">
    <property type="protein sequence ID" value="PJJ42520.1"/>
    <property type="molecule type" value="Genomic_DNA"/>
</dbReference>
<evidence type="ECO:0000256" key="7">
    <source>
        <dbReference type="ARBA" id="ARBA00022827"/>
    </source>
</evidence>
<dbReference type="GO" id="GO:0002098">
    <property type="term" value="P:tRNA wobble uridine modification"/>
    <property type="evidence" value="ECO:0007669"/>
    <property type="project" value="TreeGrafter"/>
</dbReference>
<evidence type="ECO:0000256" key="5">
    <source>
        <dbReference type="ARBA" id="ARBA00022679"/>
    </source>
</evidence>
<reference evidence="12 13" key="1">
    <citation type="submission" date="2017-11" db="EMBL/GenBank/DDBJ databases">
        <title>Animal gut microbial communities from fecal samples from Wisconsin, USA.</title>
        <authorList>
            <person name="Neumann A."/>
        </authorList>
    </citation>
    <scope>NUCLEOTIDE SEQUENCE [LARGE SCALE GENOMIC DNA]</scope>
    <source>
        <strain evidence="12 13">UWS3</strain>
    </source>
</reference>
<evidence type="ECO:0000256" key="1">
    <source>
        <dbReference type="ARBA" id="ARBA00001974"/>
    </source>
</evidence>
<comment type="subcellular location">
    <subcellularLocation>
        <location evidence="10">Cytoplasm</location>
    </subcellularLocation>
</comment>
<comment type="catalytic activity">
    <reaction evidence="10">
        <text>uridine(54) in tRNA + (6R)-5,10-methylene-5,6,7,8-tetrahydrofolate + NADH + H(+) = 5-methyluridine(54) in tRNA + (6S)-5,6,7,8-tetrahydrofolate + NAD(+)</text>
        <dbReference type="Rhea" id="RHEA:16873"/>
        <dbReference type="Rhea" id="RHEA-COMP:10167"/>
        <dbReference type="Rhea" id="RHEA-COMP:10193"/>
        <dbReference type="ChEBI" id="CHEBI:15378"/>
        <dbReference type="ChEBI" id="CHEBI:15636"/>
        <dbReference type="ChEBI" id="CHEBI:57453"/>
        <dbReference type="ChEBI" id="CHEBI:57540"/>
        <dbReference type="ChEBI" id="CHEBI:57945"/>
        <dbReference type="ChEBI" id="CHEBI:65315"/>
        <dbReference type="ChEBI" id="CHEBI:74447"/>
        <dbReference type="EC" id="2.1.1.74"/>
    </reaction>
</comment>
<evidence type="ECO:0000313" key="13">
    <source>
        <dbReference type="Proteomes" id="UP000231134"/>
    </source>
</evidence>
<dbReference type="GO" id="GO:0030488">
    <property type="term" value="P:tRNA methylation"/>
    <property type="evidence" value="ECO:0007669"/>
    <property type="project" value="TreeGrafter"/>
</dbReference>
<evidence type="ECO:0000313" key="12">
    <source>
        <dbReference type="EMBL" id="PJJ42520.1"/>
    </source>
</evidence>
<comment type="caution">
    <text evidence="12">The sequence shown here is derived from an EMBL/GenBank/DDBJ whole genome shotgun (WGS) entry which is preliminary data.</text>
</comment>
<dbReference type="SUPFAM" id="SSF51905">
    <property type="entry name" value="FAD/NAD(P)-binding domain"/>
    <property type="match status" value="1"/>
</dbReference>
<dbReference type="InterPro" id="IPR036188">
    <property type="entry name" value="FAD/NAD-bd_sf"/>
</dbReference>
<comment type="cofactor">
    <cofactor evidence="1 10">
        <name>FAD</name>
        <dbReference type="ChEBI" id="CHEBI:57692"/>
    </cofactor>
</comment>
<evidence type="ECO:0000256" key="4">
    <source>
        <dbReference type="ARBA" id="ARBA00022630"/>
    </source>
</evidence>
<dbReference type="InterPro" id="IPR002218">
    <property type="entry name" value="MnmG-rel"/>
</dbReference>
<keyword evidence="3 10" id="KW-0489">Methyltransferase</keyword>
<protein>
    <recommendedName>
        <fullName evidence="10">Methylenetetrahydrofolate--tRNA-(uracil-5-)-methyltransferase TrmFO</fullName>
        <ecNumber evidence="10">2.1.1.74</ecNumber>
    </recommendedName>
    <alternativeName>
        <fullName evidence="10">Folate-dependent tRNA (uracil-5-)-methyltransferase</fullName>
    </alternativeName>
    <alternativeName>
        <fullName evidence="10">Folate-dependent tRNA(M-5-U54)-methyltransferase</fullName>
    </alternativeName>
</protein>
<dbReference type="PANTHER" id="PTHR11806">
    <property type="entry name" value="GLUCOSE INHIBITED DIVISION PROTEIN A"/>
    <property type="match status" value="1"/>
</dbReference>
<dbReference type="NCBIfam" id="TIGR00137">
    <property type="entry name" value="gid_trmFO"/>
    <property type="match status" value="1"/>
</dbReference>
<comment type="similarity">
    <text evidence="10">Belongs to the MnmG family. TrmFO subfamily.</text>
</comment>
<dbReference type="GO" id="GO:0050660">
    <property type="term" value="F:flavin adenine dinucleotide binding"/>
    <property type="evidence" value="ECO:0007669"/>
    <property type="project" value="UniProtKB-UniRule"/>
</dbReference>
<comment type="function">
    <text evidence="10">Catalyzes the folate-dependent formation of 5-methyl-uridine at position 54 (M-5-U54) in all tRNAs.</text>
</comment>
<evidence type="ECO:0000256" key="8">
    <source>
        <dbReference type="ARBA" id="ARBA00022857"/>
    </source>
</evidence>
<proteinExistence type="inferred from homology"/>
<keyword evidence="9 10" id="KW-0520">NAD</keyword>
<accession>A0A2M9AA03</accession>
<evidence type="ECO:0000259" key="11">
    <source>
        <dbReference type="Pfam" id="PF01134"/>
    </source>
</evidence>
<dbReference type="HAMAP" id="MF_01037">
    <property type="entry name" value="TrmFO"/>
    <property type="match status" value="1"/>
</dbReference>
<evidence type="ECO:0000256" key="3">
    <source>
        <dbReference type="ARBA" id="ARBA00022603"/>
    </source>
</evidence>
<dbReference type="Gene3D" id="3.50.50.60">
    <property type="entry name" value="FAD/NAD(P)-binding domain"/>
    <property type="match status" value="2"/>
</dbReference>
<evidence type="ECO:0000256" key="9">
    <source>
        <dbReference type="ARBA" id="ARBA00023027"/>
    </source>
</evidence>
<dbReference type="PANTHER" id="PTHR11806:SF2">
    <property type="entry name" value="METHYLENETETRAHYDROFOLATE--TRNA-(URACIL-5-)-METHYLTRANSFERASE TRMFO"/>
    <property type="match status" value="1"/>
</dbReference>
<evidence type="ECO:0000256" key="6">
    <source>
        <dbReference type="ARBA" id="ARBA00022694"/>
    </source>
</evidence>
<dbReference type="EC" id="2.1.1.74" evidence="10"/>
<dbReference type="NCBIfam" id="NF003739">
    <property type="entry name" value="PRK05335.1"/>
    <property type="match status" value="1"/>
</dbReference>
<keyword evidence="6 10" id="KW-0819">tRNA processing</keyword>
<keyword evidence="7 10" id="KW-0274">FAD</keyword>
<dbReference type="Pfam" id="PF01134">
    <property type="entry name" value="GIDA"/>
    <property type="match status" value="1"/>
</dbReference>
<feature type="domain" description="MnmG N-terminal" evidence="11">
    <location>
        <begin position="2"/>
        <end position="370"/>
    </location>
</feature>
<keyword evidence="13" id="KW-1185">Reference proteome</keyword>
<dbReference type="InterPro" id="IPR040131">
    <property type="entry name" value="MnmG_N"/>
</dbReference>
<feature type="binding site" evidence="10">
    <location>
        <begin position="7"/>
        <end position="12"/>
    </location>
    <ligand>
        <name>FAD</name>
        <dbReference type="ChEBI" id="CHEBI:57692"/>
    </ligand>
</feature>
<dbReference type="AlphaFoldDB" id="A0A2M9AA03"/>